<proteinExistence type="predicted"/>
<name>A0A0E9UEZ7_ANGAN</name>
<accession>A0A0E9UEZ7</accession>
<reference evidence="1" key="2">
    <citation type="journal article" date="2015" name="Fish Shellfish Immunol.">
        <title>Early steps in the European eel (Anguilla anguilla)-Vibrio vulnificus interaction in the gills: Role of the RtxA13 toxin.</title>
        <authorList>
            <person name="Callol A."/>
            <person name="Pajuelo D."/>
            <person name="Ebbesson L."/>
            <person name="Teles M."/>
            <person name="MacKenzie S."/>
            <person name="Amaro C."/>
        </authorList>
    </citation>
    <scope>NUCLEOTIDE SEQUENCE</scope>
</reference>
<dbReference type="AlphaFoldDB" id="A0A0E9UEZ7"/>
<organism evidence="1">
    <name type="scientific">Anguilla anguilla</name>
    <name type="common">European freshwater eel</name>
    <name type="synonym">Muraena anguilla</name>
    <dbReference type="NCBI Taxonomy" id="7936"/>
    <lineage>
        <taxon>Eukaryota</taxon>
        <taxon>Metazoa</taxon>
        <taxon>Chordata</taxon>
        <taxon>Craniata</taxon>
        <taxon>Vertebrata</taxon>
        <taxon>Euteleostomi</taxon>
        <taxon>Actinopterygii</taxon>
        <taxon>Neopterygii</taxon>
        <taxon>Teleostei</taxon>
        <taxon>Anguilliformes</taxon>
        <taxon>Anguillidae</taxon>
        <taxon>Anguilla</taxon>
    </lineage>
</organism>
<protein>
    <submittedName>
        <fullName evidence="1">Uncharacterized protein</fullName>
    </submittedName>
</protein>
<evidence type="ECO:0000313" key="1">
    <source>
        <dbReference type="EMBL" id="JAH64419.1"/>
    </source>
</evidence>
<dbReference type="EMBL" id="GBXM01044158">
    <property type="protein sequence ID" value="JAH64419.1"/>
    <property type="molecule type" value="Transcribed_RNA"/>
</dbReference>
<reference evidence="1" key="1">
    <citation type="submission" date="2014-11" db="EMBL/GenBank/DDBJ databases">
        <authorList>
            <person name="Amaro Gonzalez C."/>
        </authorList>
    </citation>
    <scope>NUCLEOTIDE SEQUENCE</scope>
</reference>
<sequence length="91" mass="10541">MVEREGGERNRQKRQKLSPLILQSQCNARLGCGRWLYVTFETGDEVPHFGVVKKKLSVEARTYTLTHARIHTTAACVAEFLHTVYRYENVF</sequence>